<evidence type="ECO:0008006" key="5">
    <source>
        <dbReference type="Google" id="ProtNLM"/>
    </source>
</evidence>
<feature type="region of interest" description="Disordered" evidence="1">
    <location>
        <begin position="118"/>
        <end position="155"/>
    </location>
</feature>
<proteinExistence type="predicted"/>
<organism evidence="3 4">
    <name type="scientific">Microthyrium microscopicum</name>
    <dbReference type="NCBI Taxonomy" id="703497"/>
    <lineage>
        <taxon>Eukaryota</taxon>
        <taxon>Fungi</taxon>
        <taxon>Dikarya</taxon>
        <taxon>Ascomycota</taxon>
        <taxon>Pezizomycotina</taxon>
        <taxon>Dothideomycetes</taxon>
        <taxon>Dothideomycetes incertae sedis</taxon>
        <taxon>Microthyriales</taxon>
        <taxon>Microthyriaceae</taxon>
        <taxon>Microthyrium</taxon>
    </lineage>
</organism>
<sequence length="440" mass="45088">MKSLVILLLALSAAASPAQQKDSSSRCKSWCDNTNKPGQCTSQANNGLGACYTCGPYKSLASEKLCDGNCADTASDAKNCGSCGNECGSKKMCSAGKCVKSTTSSVLITSSAKPVSSVKTTSAASSSKPASSSASTSSRPASTSSRPASTFSSSKSASTASSSIVSSSSLSSVSASASSVSCPAATTAANTYAVATSGALGYRYVPPSSGTQISDSTDLDTTIAECENLCSTTPSCQAFWVVKYSSQDTYICTISPAPYEASYFSYDSTLSDPQSTVVYSVTNWTPPANILANGDFENGCLAPFKSSSSFGPTGPAVQIVPCGQYGDCISGSYYALLAGQQSTTPPNTNYGVVLSGSPITTPGTAYTVTAWVKGTSGELWINDNQGAIPTDVISATGSWQQVSVGFTGAYGQSINFFAKVNTASPTQFEWRIDDIQFTSS</sequence>
<dbReference type="InterPro" id="IPR008979">
    <property type="entry name" value="Galactose-bd-like_sf"/>
</dbReference>
<keyword evidence="2" id="KW-0732">Signal</keyword>
<dbReference type="EMBL" id="MU004240">
    <property type="protein sequence ID" value="KAF2665347.1"/>
    <property type="molecule type" value="Genomic_DNA"/>
</dbReference>
<name>A0A6A6U1N0_9PEZI</name>
<gene>
    <name evidence="3" type="ORF">BT63DRAFT_458919</name>
</gene>
<dbReference type="AlphaFoldDB" id="A0A6A6U1N0"/>
<evidence type="ECO:0000256" key="2">
    <source>
        <dbReference type="SAM" id="SignalP"/>
    </source>
</evidence>
<feature type="chain" id="PRO_5025381653" description="Apple domain-containing protein" evidence="2">
    <location>
        <begin position="21"/>
        <end position="440"/>
    </location>
</feature>
<dbReference type="Proteomes" id="UP000799302">
    <property type="component" value="Unassembled WGS sequence"/>
</dbReference>
<evidence type="ECO:0000313" key="4">
    <source>
        <dbReference type="Proteomes" id="UP000799302"/>
    </source>
</evidence>
<dbReference type="OrthoDB" id="439917at2759"/>
<feature type="signal peptide" evidence="2">
    <location>
        <begin position="1"/>
        <end position="20"/>
    </location>
</feature>
<reference evidence="3" key="1">
    <citation type="journal article" date="2020" name="Stud. Mycol.">
        <title>101 Dothideomycetes genomes: a test case for predicting lifestyles and emergence of pathogens.</title>
        <authorList>
            <person name="Haridas S."/>
            <person name="Albert R."/>
            <person name="Binder M."/>
            <person name="Bloem J."/>
            <person name="Labutti K."/>
            <person name="Salamov A."/>
            <person name="Andreopoulos B."/>
            <person name="Baker S."/>
            <person name="Barry K."/>
            <person name="Bills G."/>
            <person name="Bluhm B."/>
            <person name="Cannon C."/>
            <person name="Castanera R."/>
            <person name="Culley D."/>
            <person name="Daum C."/>
            <person name="Ezra D."/>
            <person name="Gonzalez J."/>
            <person name="Henrissat B."/>
            <person name="Kuo A."/>
            <person name="Liang C."/>
            <person name="Lipzen A."/>
            <person name="Lutzoni F."/>
            <person name="Magnuson J."/>
            <person name="Mondo S."/>
            <person name="Nolan M."/>
            <person name="Ohm R."/>
            <person name="Pangilinan J."/>
            <person name="Park H.-J."/>
            <person name="Ramirez L."/>
            <person name="Alfaro M."/>
            <person name="Sun H."/>
            <person name="Tritt A."/>
            <person name="Yoshinaga Y."/>
            <person name="Zwiers L.-H."/>
            <person name="Turgeon B."/>
            <person name="Goodwin S."/>
            <person name="Spatafora J."/>
            <person name="Crous P."/>
            <person name="Grigoriev I."/>
        </authorList>
    </citation>
    <scope>NUCLEOTIDE SEQUENCE</scope>
    <source>
        <strain evidence="3">CBS 115976</strain>
    </source>
</reference>
<dbReference type="Gene3D" id="2.60.120.260">
    <property type="entry name" value="Galactose-binding domain-like"/>
    <property type="match status" value="1"/>
</dbReference>
<evidence type="ECO:0000256" key="1">
    <source>
        <dbReference type="SAM" id="MobiDB-lite"/>
    </source>
</evidence>
<keyword evidence="4" id="KW-1185">Reference proteome</keyword>
<evidence type="ECO:0000313" key="3">
    <source>
        <dbReference type="EMBL" id="KAF2665347.1"/>
    </source>
</evidence>
<dbReference type="SUPFAM" id="SSF49785">
    <property type="entry name" value="Galactose-binding domain-like"/>
    <property type="match status" value="1"/>
</dbReference>
<accession>A0A6A6U1N0</accession>
<protein>
    <recommendedName>
        <fullName evidence="5">Apple domain-containing protein</fullName>
    </recommendedName>
</protein>